<evidence type="ECO:0000259" key="5">
    <source>
        <dbReference type="SMART" id="SM00922"/>
    </source>
</evidence>
<dbReference type="InterPro" id="IPR036849">
    <property type="entry name" value="Enolase-like_C_sf"/>
</dbReference>
<dbReference type="PANTHER" id="PTHR48073">
    <property type="entry name" value="O-SUCCINYLBENZOATE SYNTHASE-RELATED"/>
    <property type="match status" value="1"/>
</dbReference>
<dbReference type="InterPro" id="IPR041338">
    <property type="entry name" value="OSBS_N"/>
</dbReference>
<dbReference type="CDD" id="cd03320">
    <property type="entry name" value="OSBS"/>
    <property type="match status" value="1"/>
</dbReference>
<dbReference type="SFLD" id="SFLDF00009">
    <property type="entry name" value="o-succinylbenzoate_synthase"/>
    <property type="match status" value="1"/>
</dbReference>
<dbReference type="Proteomes" id="UP000219020">
    <property type="component" value="Unassembled WGS sequence"/>
</dbReference>
<dbReference type="GO" id="GO:0046872">
    <property type="term" value="F:metal ion binding"/>
    <property type="evidence" value="ECO:0007669"/>
    <property type="project" value="UniProtKB-KW"/>
</dbReference>
<dbReference type="NCBIfam" id="TIGR01927">
    <property type="entry name" value="menC_gam_Gplu"/>
    <property type="match status" value="1"/>
</dbReference>
<sequence>MMKHAVIYRYQLPIDSGVLLRHIPLVERVGFIVKLSCDDKIGLGEIAPLPEFSRESVDDAGLQAQQVLTQWLNEDTVDLETVYPSVAFGVSMALTELKGQLPQEGNYVVAPLYCGDLTLSVQKLMGISGQKVAKMKVGFHEAIREGAVASMFLEAIPDLMLRLDANRQWTPVKAVQFAKSIPSSLRERIAFLEEPCQTPEDSLVFSRETGIGIAWDETLSDDEFELEQKQGVKAIVIKPTLLGSLEKVQELISQAYGLGIEVVISSSLESSIGLNQLARVAHWLTSSTTPGLATIDLFKMQLDKPWPNCSLPVMLLSNCRITWQQSTQ</sequence>
<gene>
    <name evidence="6" type="ORF">BTN49_2155</name>
</gene>
<dbReference type="SMART" id="SM00922">
    <property type="entry name" value="MR_MLE"/>
    <property type="match status" value="1"/>
</dbReference>
<dbReference type="EMBL" id="NBYY01000023">
    <property type="protein sequence ID" value="PCS22262.1"/>
    <property type="molecule type" value="Genomic_DNA"/>
</dbReference>
<keyword evidence="2" id="KW-0460">Magnesium</keyword>
<evidence type="ECO:0000256" key="3">
    <source>
        <dbReference type="ARBA" id="ARBA00023239"/>
    </source>
</evidence>
<evidence type="ECO:0000313" key="7">
    <source>
        <dbReference type="Proteomes" id="UP000219020"/>
    </source>
</evidence>
<evidence type="ECO:0000256" key="2">
    <source>
        <dbReference type="ARBA" id="ARBA00022842"/>
    </source>
</evidence>
<dbReference type="EC" id="4.2.1.113" evidence="4"/>
<dbReference type="Pfam" id="PF21508">
    <property type="entry name" value="MenC_N"/>
    <property type="match status" value="1"/>
</dbReference>
<dbReference type="InterPro" id="IPR029065">
    <property type="entry name" value="Enolase_C-like"/>
</dbReference>
<dbReference type="AlphaFoldDB" id="A0A2A5T279"/>
<dbReference type="SFLD" id="SFLDG00180">
    <property type="entry name" value="muconate_cycloisomerase"/>
    <property type="match status" value="1"/>
</dbReference>
<feature type="domain" description="Mandelate racemase/muconate lactonizing enzyme C-terminal" evidence="5">
    <location>
        <begin position="115"/>
        <end position="212"/>
    </location>
</feature>
<dbReference type="SUPFAM" id="SSF51604">
    <property type="entry name" value="Enolase C-terminal domain-like"/>
    <property type="match status" value="1"/>
</dbReference>
<dbReference type="InterPro" id="IPR013342">
    <property type="entry name" value="Mandelate_racemase_C"/>
</dbReference>
<dbReference type="Pfam" id="PF13378">
    <property type="entry name" value="MR_MLE_C"/>
    <property type="match status" value="1"/>
</dbReference>
<evidence type="ECO:0000256" key="1">
    <source>
        <dbReference type="ARBA" id="ARBA00022723"/>
    </source>
</evidence>
<dbReference type="SUPFAM" id="SSF54826">
    <property type="entry name" value="Enolase N-terminal domain-like"/>
    <property type="match status" value="1"/>
</dbReference>
<dbReference type="PANTHER" id="PTHR48073:SF2">
    <property type="entry name" value="O-SUCCINYLBENZOATE SYNTHASE"/>
    <property type="match status" value="1"/>
</dbReference>
<organism evidence="6 7">
    <name type="scientific">Candidatus Enterovibrio escicola</name>
    <dbReference type="NCBI Taxonomy" id="1927127"/>
    <lineage>
        <taxon>Bacteria</taxon>
        <taxon>Pseudomonadati</taxon>
        <taxon>Pseudomonadota</taxon>
        <taxon>Gammaproteobacteria</taxon>
        <taxon>Vibrionales</taxon>
        <taxon>Vibrionaceae</taxon>
        <taxon>Enterovibrio</taxon>
    </lineage>
</organism>
<evidence type="ECO:0000313" key="6">
    <source>
        <dbReference type="EMBL" id="PCS22262.1"/>
    </source>
</evidence>
<dbReference type="SFLD" id="SFLDS00001">
    <property type="entry name" value="Enolase"/>
    <property type="match status" value="1"/>
</dbReference>
<comment type="caution">
    <text evidence="6">The sequence shown here is derived from an EMBL/GenBank/DDBJ whole genome shotgun (WGS) entry which is preliminary data.</text>
</comment>
<keyword evidence="3 6" id="KW-0456">Lyase</keyword>
<dbReference type="InterPro" id="IPR029017">
    <property type="entry name" value="Enolase-like_N"/>
</dbReference>
<protein>
    <recommendedName>
        <fullName evidence="4">o-succinylbenzoate synthase</fullName>
        <ecNumber evidence="4">4.2.1.113</ecNumber>
    </recommendedName>
</protein>
<dbReference type="Gene3D" id="3.20.20.120">
    <property type="entry name" value="Enolase-like C-terminal domain"/>
    <property type="match status" value="1"/>
</dbReference>
<reference evidence="7" key="1">
    <citation type="submission" date="2017-04" db="EMBL/GenBank/DDBJ databases">
        <title>Genome evolution of the luminous symbionts of deep sea anglerfish.</title>
        <authorList>
            <person name="Hendry T.A."/>
        </authorList>
    </citation>
    <scope>NUCLEOTIDE SEQUENCE [LARGE SCALE GENOMIC DNA]</scope>
</reference>
<dbReference type="GO" id="GO:0009234">
    <property type="term" value="P:menaquinone biosynthetic process"/>
    <property type="evidence" value="ECO:0007669"/>
    <property type="project" value="UniProtKB-UniRule"/>
</dbReference>
<dbReference type="NCBIfam" id="NF003473">
    <property type="entry name" value="PRK05105.1"/>
    <property type="match status" value="1"/>
</dbReference>
<proteinExistence type="predicted"/>
<dbReference type="Gene3D" id="3.30.390.10">
    <property type="entry name" value="Enolase-like, N-terminal domain"/>
    <property type="match status" value="1"/>
</dbReference>
<keyword evidence="7" id="KW-1185">Reference proteome</keyword>
<accession>A0A2A5T279</accession>
<dbReference type="GO" id="GO:0043748">
    <property type="term" value="F:O-succinylbenzoate synthase activity"/>
    <property type="evidence" value="ECO:0007669"/>
    <property type="project" value="UniProtKB-EC"/>
</dbReference>
<name>A0A2A5T279_9GAMM</name>
<keyword evidence="1" id="KW-0479">Metal-binding</keyword>
<evidence type="ECO:0000256" key="4">
    <source>
        <dbReference type="NCBIfam" id="TIGR01927"/>
    </source>
</evidence>